<keyword evidence="1" id="KW-0812">Transmembrane</keyword>
<dbReference type="Proteomes" id="UP000249495">
    <property type="component" value="Chromosome 1"/>
</dbReference>
<evidence type="ECO:0000256" key="2">
    <source>
        <dbReference type="SAM" id="SignalP"/>
    </source>
</evidence>
<organism evidence="5 6">
    <name type="scientific">Streptococcus ferus</name>
    <dbReference type="NCBI Taxonomy" id="1345"/>
    <lineage>
        <taxon>Bacteria</taxon>
        <taxon>Bacillati</taxon>
        <taxon>Bacillota</taxon>
        <taxon>Bacilli</taxon>
        <taxon>Lactobacillales</taxon>
        <taxon>Streptococcaceae</taxon>
        <taxon>Streptococcus</taxon>
    </lineage>
</organism>
<feature type="transmembrane region" description="Helical" evidence="1">
    <location>
        <begin position="446"/>
        <end position="468"/>
    </location>
</feature>
<feature type="transmembrane region" description="Helical" evidence="1">
    <location>
        <begin position="246"/>
        <end position="271"/>
    </location>
</feature>
<feature type="signal peptide" evidence="2">
    <location>
        <begin position="1"/>
        <end position="21"/>
    </location>
</feature>
<dbReference type="KEGG" id="sfer:NCTC12278_00269"/>
<reference evidence="5 6" key="1">
    <citation type="submission" date="2018-06" db="EMBL/GenBank/DDBJ databases">
        <authorList>
            <consortium name="Pathogen Informatics"/>
            <person name="Doyle S."/>
        </authorList>
    </citation>
    <scope>NUCLEOTIDE SEQUENCE [LARGE SCALE GENOMIC DNA]</scope>
    <source>
        <strain evidence="5 6">NCTC12278</strain>
    </source>
</reference>
<dbReference type="InterPro" id="IPR018702">
    <property type="entry name" value="DUF2207"/>
</dbReference>
<feature type="chain" id="PRO_5016001353" evidence="2">
    <location>
        <begin position="22"/>
        <end position="629"/>
    </location>
</feature>
<dbReference type="STRING" id="1123303.GCA_000372425_01451"/>
<dbReference type="AlphaFoldDB" id="A0A2X3VD07"/>
<name>A0A2X3VD07_9STRE</name>
<protein>
    <submittedName>
        <fullName evidence="5">Signal peptide</fullName>
    </submittedName>
</protein>
<keyword evidence="6" id="KW-1185">Reference proteome</keyword>
<feature type="domain" description="DUF2207" evidence="3">
    <location>
        <begin position="26"/>
        <end position="214"/>
    </location>
</feature>
<feature type="domain" description="Predicted membrane protein YciQ-like C-terminal" evidence="4">
    <location>
        <begin position="286"/>
        <end position="560"/>
    </location>
</feature>
<keyword evidence="1" id="KW-0472">Membrane</keyword>
<dbReference type="OrthoDB" id="2138002at2"/>
<evidence type="ECO:0000256" key="1">
    <source>
        <dbReference type="SAM" id="Phobius"/>
    </source>
</evidence>
<dbReference type="EMBL" id="LS483343">
    <property type="protein sequence ID" value="SQF39304.1"/>
    <property type="molecule type" value="Genomic_DNA"/>
</dbReference>
<evidence type="ECO:0000313" key="6">
    <source>
        <dbReference type="Proteomes" id="UP000249495"/>
    </source>
</evidence>
<dbReference type="Pfam" id="PF09972">
    <property type="entry name" value="DUF2207"/>
    <property type="match status" value="1"/>
</dbReference>
<evidence type="ECO:0000259" key="4">
    <source>
        <dbReference type="Pfam" id="PF20990"/>
    </source>
</evidence>
<proteinExistence type="predicted"/>
<evidence type="ECO:0000259" key="3">
    <source>
        <dbReference type="Pfam" id="PF09972"/>
    </source>
</evidence>
<dbReference type="Pfam" id="PF20990">
    <property type="entry name" value="DUF2207_C"/>
    <property type="match status" value="1"/>
</dbReference>
<keyword evidence="2" id="KW-0732">Signal</keyword>
<dbReference type="InterPro" id="IPR048389">
    <property type="entry name" value="YciQ-like_C"/>
</dbReference>
<accession>A0A2X3VD07</accession>
<keyword evidence="1" id="KW-1133">Transmembrane helix</keyword>
<dbReference type="RefSeq" id="WP_018030772.1">
    <property type="nucleotide sequence ID" value="NZ_LS483343.1"/>
</dbReference>
<gene>
    <name evidence="5" type="ORF">NCTC12278_00269</name>
</gene>
<evidence type="ECO:0000313" key="5">
    <source>
        <dbReference type="EMBL" id="SQF39304.1"/>
    </source>
</evidence>
<feature type="transmembrane region" description="Helical" evidence="1">
    <location>
        <begin position="474"/>
        <end position="494"/>
    </location>
</feature>
<sequence>MKKVLLFVTVFLALVTSKVWADVDYSIPLYQGQLTIDSGNEASFKQMIIYDFDSSYNGQYVTLGSAGNFPKGFSISGQPEISAYTVDGAGHLQSRSISKEVEKLSDGYRVKVYNPGKENDRIALVVTWRLKNLLNIYSDIAELNWVPISDWDVPLNKVIFEVNFSGAYQNRSSQLHAHTGYFGSGAKVTKKGNGYSVEVNRLGEGRKLELHAYWDRKLFYATQNKSGKGLSKFLMTEKTIAVKQKLYPFLATYVVPLISLVILVVSLWCYYRFKASLGQKKMPRDMHLFEAPSDLSPLVLTKYIYDLELAEIAPPDVKGKRFDISFENLIQATLLDLIDQGKLILFKETGLFDVPDKTKLTAYERDFLDLVYGGQPMGLDSAFLDYQTDKKILKGNPSAVRQRGRKILALFESRLAKVDASVAQTITGLNYPDLHREMLAREKRSLALAFLFAFASIGVSLALLLFSLAVFYPLGMGISVFLILLAGLLPFFYYRRQTYYQVSRILTAEGLATRQAWDAFQNMLRDIKTFEALDIESHLVWNRILVYAALYGYADRVQDYLKLRHITLENPELNTYIALGVHNRLALSSHYLSTYTSTANSASHFSISSGGSGGGGFSGGFGGGGGGAF</sequence>